<dbReference type="Proteomes" id="UP000698059">
    <property type="component" value="Unassembled WGS sequence"/>
</dbReference>
<comment type="caution">
    <text evidence="3">The sequence shown here is derived from an EMBL/GenBank/DDBJ whole genome shotgun (WGS) entry which is preliminary data.</text>
</comment>
<dbReference type="EMBL" id="JAFBBO010000001">
    <property type="protein sequence ID" value="MBM7480898.1"/>
    <property type="molecule type" value="Genomic_DNA"/>
</dbReference>
<keyword evidence="2" id="KW-1133">Transmembrane helix</keyword>
<evidence type="ECO:0000256" key="1">
    <source>
        <dbReference type="SAM" id="MobiDB-lite"/>
    </source>
</evidence>
<organism evidence="3 4">
    <name type="scientific">Oerskovia jenensis</name>
    <dbReference type="NCBI Taxonomy" id="162169"/>
    <lineage>
        <taxon>Bacteria</taxon>
        <taxon>Bacillati</taxon>
        <taxon>Actinomycetota</taxon>
        <taxon>Actinomycetes</taxon>
        <taxon>Micrococcales</taxon>
        <taxon>Cellulomonadaceae</taxon>
        <taxon>Oerskovia</taxon>
    </lineage>
</organism>
<reference evidence="3 4" key="1">
    <citation type="submission" date="2021-01" db="EMBL/GenBank/DDBJ databases">
        <title>Sequencing the genomes of 1000 actinobacteria strains.</title>
        <authorList>
            <person name="Klenk H.-P."/>
        </authorList>
    </citation>
    <scope>NUCLEOTIDE SEQUENCE [LARGE SCALE GENOMIC DNA]</scope>
    <source>
        <strain evidence="3 4">DSM 46000</strain>
    </source>
</reference>
<keyword evidence="4" id="KW-1185">Reference proteome</keyword>
<evidence type="ECO:0000313" key="4">
    <source>
        <dbReference type="Proteomes" id="UP000698059"/>
    </source>
</evidence>
<gene>
    <name evidence="3" type="ORF">JOD49_003818</name>
</gene>
<feature type="region of interest" description="Disordered" evidence="1">
    <location>
        <begin position="87"/>
        <end position="114"/>
    </location>
</feature>
<accession>A0ABS2LKE7</accession>
<dbReference type="RefSeq" id="WP_205308589.1">
    <property type="nucleotide sequence ID" value="NZ_BAAAVF010000001.1"/>
</dbReference>
<evidence type="ECO:0000256" key="2">
    <source>
        <dbReference type="SAM" id="Phobius"/>
    </source>
</evidence>
<feature type="transmembrane region" description="Helical" evidence="2">
    <location>
        <begin position="48"/>
        <end position="65"/>
    </location>
</feature>
<sequence length="114" mass="12363">MATVRPRTDRAVSYLRTVVPVLWGAAVTWLLTLVVLPPELVDLLTSDLAVSAVTALIVSAWYIAWRGVEAHVPEWLTRIVLGSARSPSYAGRRTGALRPADASPESSTTPRDRA</sequence>
<feature type="transmembrane region" description="Helical" evidence="2">
    <location>
        <begin position="12"/>
        <end position="36"/>
    </location>
</feature>
<protein>
    <submittedName>
        <fullName evidence="3">Na+-driven multidrug efflux pump</fullName>
    </submittedName>
</protein>
<feature type="compositionally biased region" description="Polar residues" evidence="1">
    <location>
        <begin position="104"/>
        <end position="114"/>
    </location>
</feature>
<keyword evidence="2" id="KW-0812">Transmembrane</keyword>
<evidence type="ECO:0000313" key="3">
    <source>
        <dbReference type="EMBL" id="MBM7480898.1"/>
    </source>
</evidence>
<name>A0ABS2LKE7_9CELL</name>
<proteinExistence type="predicted"/>
<keyword evidence="2" id="KW-0472">Membrane</keyword>